<dbReference type="OrthoDB" id="4324196at2759"/>
<feature type="compositionally biased region" description="Low complexity" evidence="2">
    <location>
        <begin position="175"/>
        <end position="187"/>
    </location>
</feature>
<gene>
    <name evidence="3" type="ORF">PEX2_039430</name>
</gene>
<dbReference type="RefSeq" id="XP_016596712.1">
    <property type="nucleotide sequence ID" value="XM_016741218.1"/>
</dbReference>
<organism evidence="3 4">
    <name type="scientific">Penicillium expansum</name>
    <name type="common">Blue mold rot fungus</name>
    <dbReference type="NCBI Taxonomy" id="27334"/>
    <lineage>
        <taxon>Eukaryota</taxon>
        <taxon>Fungi</taxon>
        <taxon>Dikarya</taxon>
        <taxon>Ascomycota</taxon>
        <taxon>Pezizomycotina</taxon>
        <taxon>Eurotiomycetes</taxon>
        <taxon>Eurotiomycetidae</taxon>
        <taxon>Eurotiales</taxon>
        <taxon>Aspergillaceae</taxon>
        <taxon>Penicillium</taxon>
    </lineage>
</organism>
<evidence type="ECO:0000313" key="4">
    <source>
        <dbReference type="Proteomes" id="UP000030143"/>
    </source>
</evidence>
<name>A0A0A2JFT5_PENEN</name>
<sequence length="220" mass="25124">MPTYKRKCDTVANNVYTTEQRMSIEQWLEDTTKRIEGPAISLGFNISPKRLGGLEQRSDMNKELLERDYGQGDKIVDMIGALNETVHRQEEERLEEESELQENVLQENITRLQEQLSMQDSFQQHSGLKSRLSMHEKLLEVTDQQIHTQQKLIKHLLEAHASTSRQLALISQKLSQQPEQSAQQPQVEEAEGQQSNPGGANTITDDSEYIFVSEDEATLS</sequence>
<dbReference type="Proteomes" id="UP000030143">
    <property type="component" value="Unassembled WGS sequence"/>
</dbReference>
<dbReference type="HOGENOM" id="CLU_1256418_0_0_1"/>
<dbReference type="GeneID" id="27676637"/>
<proteinExistence type="predicted"/>
<evidence type="ECO:0000256" key="2">
    <source>
        <dbReference type="SAM" id="MobiDB-lite"/>
    </source>
</evidence>
<reference evidence="3 4" key="1">
    <citation type="journal article" date="2015" name="Mol. Plant Microbe Interact.">
        <title>Genome, transcriptome, and functional analyses of Penicillium expansum provide new insights into secondary metabolism and pathogenicity.</title>
        <authorList>
            <person name="Ballester A.R."/>
            <person name="Marcet-Houben M."/>
            <person name="Levin E."/>
            <person name="Sela N."/>
            <person name="Selma-Lazaro C."/>
            <person name="Carmona L."/>
            <person name="Wisniewski M."/>
            <person name="Droby S."/>
            <person name="Gonzalez-Candelas L."/>
            <person name="Gabaldon T."/>
        </authorList>
    </citation>
    <scope>NUCLEOTIDE SEQUENCE [LARGE SCALE GENOMIC DNA]</scope>
    <source>
        <strain evidence="3 4">MD-8</strain>
    </source>
</reference>
<evidence type="ECO:0000313" key="3">
    <source>
        <dbReference type="EMBL" id="KGO54239.1"/>
    </source>
</evidence>
<comment type="caution">
    <text evidence="3">The sequence shown here is derived from an EMBL/GenBank/DDBJ whole genome shotgun (WGS) entry which is preliminary data.</text>
</comment>
<feature type="compositionally biased region" description="Acidic residues" evidence="2">
    <location>
        <begin position="205"/>
        <end position="220"/>
    </location>
</feature>
<feature type="coiled-coil region" evidence="1">
    <location>
        <begin position="79"/>
        <end position="115"/>
    </location>
</feature>
<dbReference type="EMBL" id="JQFZ01000230">
    <property type="protein sequence ID" value="KGO54239.1"/>
    <property type="molecule type" value="Genomic_DNA"/>
</dbReference>
<dbReference type="PhylomeDB" id="A0A0A2JFT5"/>
<protein>
    <submittedName>
        <fullName evidence="3">Uncharacterized protein</fullName>
    </submittedName>
</protein>
<accession>A0A0A2JFT5</accession>
<keyword evidence="4" id="KW-1185">Reference proteome</keyword>
<feature type="compositionally biased region" description="Polar residues" evidence="2">
    <location>
        <begin position="192"/>
        <end position="204"/>
    </location>
</feature>
<dbReference type="AlphaFoldDB" id="A0A0A2JFT5"/>
<keyword evidence="1" id="KW-0175">Coiled coil</keyword>
<feature type="region of interest" description="Disordered" evidence="2">
    <location>
        <begin position="172"/>
        <end position="220"/>
    </location>
</feature>
<dbReference type="VEuPathDB" id="FungiDB:PEXP_109900"/>
<evidence type="ECO:0000256" key="1">
    <source>
        <dbReference type="SAM" id="Coils"/>
    </source>
</evidence>